<name>A0A0E3H8I3_METTT</name>
<dbReference type="Pfam" id="PF09394">
    <property type="entry name" value="Inhibitor_I42"/>
    <property type="match status" value="1"/>
</dbReference>
<dbReference type="GeneID" id="41601329"/>
<dbReference type="HOGENOM" id="CLU_1582933_0_0_2"/>
<sequence length="168" mass="17795">MNWKKSLILILVLICIPVAAISLNSETTSQNGDASAASKATSQATISDEDISMASTQDGDVSVASKAASQAIISSGGDVSMVSKSTSEVTVKQGESYTVSLKEDTSTGYNWKVTHSDGLKLLSDTNSDGERELKFLAAQKGKQTIKAEYYKSGEESLKLTSEFVLNVV</sequence>
<dbReference type="Proteomes" id="UP000066529">
    <property type="component" value="Chromosome"/>
</dbReference>
<accession>A0A0E3H8I3</accession>
<evidence type="ECO:0000313" key="5">
    <source>
        <dbReference type="Proteomes" id="UP000066529"/>
    </source>
</evidence>
<evidence type="ECO:0000256" key="1">
    <source>
        <dbReference type="ARBA" id="ARBA00022690"/>
    </source>
</evidence>
<dbReference type="RefSeq" id="WP_048166576.1">
    <property type="nucleotide sequence ID" value="NZ_CP009501.1"/>
</dbReference>
<dbReference type="KEGG" id="mthr:MSTHT_0646"/>
<dbReference type="SUPFAM" id="SSF141066">
    <property type="entry name" value="ICP-like"/>
    <property type="match status" value="1"/>
</dbReference>
<dbReference type="GO" id="GO:0004869">
    <property type="term" value="F:cysteine-type endopeptidase inhibitor activity"/>
    <property type="evidence" value="ECO:0007669"/>
    <property type="project" value="UniProtKB-KW"/>
</dbReference>
<reference evidence="4 5" key="1">
    <citation type="submission" date="2014-07" db="EMBL/GenBank/DDBJ databases">
        <title>Methanogenic archaea and the global carbon cycle.</title>
        <authorList>
            <person name="Henriksen J.R."/>
            <person name="Luke J."/>
            <person name="Reinhart S."/>
            <person name="Benedict M.N."/>
            <person name="Youngblut N.D."/>
            <person name="Metcalf M.E."/>
            <person name="Whitaker R.J."/>
            <person name="Metcalf W.W."/>
        </authorList>
    </citation>
    <scope>NUCLEOTIDE SEQUENCE [LARGE SCALE GENOMIC DNA]</scope>
    <source>
        <strain evidence="5">ATCC 43570 / DSM 1825 / OCM 12 / VKM B-1830 / TM-1</strain>
    </source>
</reference>
<evidence type="ECO:0000259" key="3">
    <source>
        <dbReference type="Pfam" id="PF09394"/>
    </source>
</evidence>
<dbReference type="OrthoDB" id="28968at2157"/>
<dbReference type="PATRIC" id="fig|523844.20.peg.827"/>
<dbReference type="AlphaFoldDB" id="A0A0E3H8I3"/>
<keyword evidence="2" id="KW-0789">Thiol protease inhibitor</keyword>
<dbReference type="EMBL" id="CP009501">
    <property type="protein sequence ID" value="AKB12404.1"/>
    <property type="molecule type" value="Genomic_DNA"/>
</dbReference>
<dbReference type="InterPro" id="IPR036331">
    <property type="entry name" value="Chagasin-like_sf"/>
</dbReference>
<gene>
    <name evidence="4" type="ORF">MSTHT_0646</name>
</gene>
<dbReference type="InterPro" id="IPR018990">
    <property type="entry name" value="Prot_inh_I42_chagasin"/>
</dbReference>
<organism evidence="4 5">
    <name type="scientific">Methanosarcina thermophila (strain ATCC 43570 / DSM 1825 / OCM 12 / VKM B-1830 / TM-1)</name>
    <dbReference type="NCBI Taxonomy" id="523844"/>
    <lineage>
        <taxon>Archaea</taxon>
        <taxon>Methanobacteriati</taxon>
        <taxon>Methanobacteriota</taxon>
        <taxon>Stenosarchaea group</taxon>
        <taxon>Methanomicrobia</taxon>
        <taxon>Methanosarcinales</taxon>
        <taxon>Methanosarcinaceae</taxon>
        <taxon>Methanosarcina</taxon>
    </lineage>
</organism>
<proteinExistence type="predicted"/>
<protein>
    <recommendedName>
        <fullName evidence="3">Proteinase inhibitor I42 chagasin domain-containing protein</fullName>
    </recommendedName>
</protein>
<dbReference type="Gene3D" id="2.60.40.2020">
    <property type="match status" value="1"/>
</dbReference>
<evidence type="ECO:0000313" key="4">
    <source>
        <dbReference type="EMBL" id="AKB12404.1"/>
    </source>
</evidence>
<evidence type="ECO:0000256" key="2">
    <source>
        <dbReference type="ARBA" id="ARBA00022704"/>
    </source>
</evidence>
<keyword evidence="1" id="KW-0646">Protease inhibitor</keyword>
<feature type="domain" description="Proteinase inhibitor I42 chagasin" evidence="3">
    <location>
        <begin position="90"/>
        <end position="167"/>
    </location>
</feature>